<feature type="region of interest" description="Disordered" evidence="1">
    <location>
        <begin position="247"/>
        <end position="276"/>
    </location>
</feature>
<gene>
    <name evidence="2" type="ORF">CA85_09830</name>
</gene>
<protein>
    <submittedName>
        <fullName evidence="2">Uncharacterized protein</fullName>
    </submittedName>
</protein>
<evidence type="ECO:0000313" key="2">
    <source>
        <dbReference type="EMBL" id="TWT74097.1"/>
    </source>
</evidence>
<reference evidence="2 3" key="1">
    <citation type="submission" date="2019-02" db="EMBL/GenBank/DDBJ databases">
        <title>Deep-cultivation of Planctomycetes and their phenomic and genomic characterization uncovers novel biology.</title>
        <authorList>
            <person name="Wiegand S."/>
            <person name="Jogler M."/>
            <person name="Boedeker C."/>
            <person name="Pinto D."/>
            <person name="Vollmers J."/>
            <person name="Rivas-Marin E."/>
            <person name="Kohn T."/>
            <person name="Peeters S.H."/>
            <person name="Heuer A."/>
            <person name="Rast P."/>
            <person name="Oberbeckmann S."/>
            <person name="Bunk B."/>
            <person name="Jeske O."/>
            <person name="Meyerdierks A."/>
            <person name="Storesund J.E."/>
            <person name="Kallscheuer N."/>
            <person name="Luecker S."/>
            <person name="Lage O.M."/>
            <person name="Pohl T."/>
            <person name="Merkel B.J."/>
            <person name="Hornburger P."/>
            <person name="Mueller R.-W."/>
            <person name="Bruemmer F."/>
            <person name="Labrenz M."/>
            <person name="Spormann A.M."/>
            <person name="Op Den Camp H."/>
            <person name="Overmann J."/>
            <person name="Amann R."/>
            <person name="Jetten M.S.M."/>
            <person name="Mascher T."/>
            <person name="Medema M.H."/>
            <person name="Devos D.P."/>
            <person name="Kaster A.-K."/>
            <person name="Ovreas L."/>
            <person name="Rohde M."/>
            <person name="Galperin M.Y."/>
            <person name="Jogler C."/>
        </authorList>
    </citation>
    <scope>NUCLEOTIDE SEQUENCE [LARGE SCALE GENOMIC DNA]</scope>
    <source>
        <strain evidence="2 3">CA85</strain>
    </source>
</reference>
<dbReference type="EMBL" id="SJPK01000002">
    <property type="protein sequence ID" value="TWT74097.1"/>
    <property type="molecule type" value="Genomic_DNA"/>
</dbReference>
<evidence type="ECO:0000256" key="1">
    <source>
        <dbReference type="SAM" id="MobiDB-lite"/>
    </source>
</evidence>
<sequence>MTLSKHLADFAEMAVPGRKTVQSSQRRCSAASLRTLVAAVSVFIFSTSAPGQLIDPLDAYPPRWSLDENDCDARVSEHGHASDAGADGGRCETITILTGLGTKAVLVYPIEPVRPIDALAASISVKGLAKGVRIGFRVRFPYLLDPQTKRPEALLIYGSSYERIGEFQRLGVSDIDGDLKLKRVTLRQKYGIRADVSSPYVDAVVINAYGGAGNHTLRLDALQIDAMVPLVDELALASRVAAENQPDAGSSILESGGHGARRQTLTPTSKDSVGSMPAFPSGRVTRILQHNSEPLAWVRSLGFDAVWLSEPPDSSILTEAIAARMQIYAPAPSSPDPSLAPLLEPVAGWIVGGSRALDSEHVDEHAETAAWLRDLPARWQRPLVGSPVESFRQYAAMLDSVVLDAPPRIRNLSSVATKSLRQEQLTRCSNRSMAVGVFGMANHAASLQDDAIAARIGTPERDAFQWHGMWRQIADAIGDRPDAILIRSSESLSSGTPRQQSRAMSFSFVNRFVAALEPWISGAEASRTGELIHDARTGQPIYVAHRLVSGPTTLLVMTTALGRGDAAMAGDGKTIEIHLPPADEGKLIWRLTDFSAERLTPVTDTNGTRLSIVSPDVVEVIAISDEVAEAGRIASSAKRFARQAALDRWQLAAEAIRQSERNWSSAVASRVTDRSAPTDLLQVAATSLESAERLVRSGQPESSLRMSRRADAWGAKSNWMLYNALVDGIHAGAPAVTSGDGPSEARAGRHISSPPLIAGDYETQIAWSPLLKTPVNDLATVAPSVVNQRGTRSRWSRNYLAGGDFERSGAVSGDDVLTREGWTLGRRHAGWAEVEATQIERGAFSGKGALRMRVTPRGSDPLPGGYEGTCSMIRSPAVRIQDSGVVRIDVMVRTLGFTNPHQGLLVYDSVGGQEMGVLVRDQPQWTPVTLFRQVGSDAVVHVMMEVIGGGEAIIDNTQVRTWESVANPAANLRPISEP</sequence>
<dbReference type="Proteomes" id="UP000318053">
    <property type="component" value="Unassembled WGS sequence"/>
</dbReference>
<name>A0A5C5YEC2_9BACT</name>
<proteinExistence type="predicted"/>
<organism evidence="2 3">
    <name type="scientific">Allorhodopirellula solitaria</name>
    <dbReference type="NCBI Taxonomy" id="2527987"/>
    <lineage>
        <taxon>Bacteria</taxon>
        <taxon>Pseudomonadati</taxon>
        <taxon>Planctomycetota</taxon>
        <taxon>Planctomycetia</taxon>
        <taxon>Pirellulales</taxon>
        <taxon>Pirellulaceae</taxon>
        <taxon>Allorhodopirellula</taxon>
    </lineage>
</organism>
<feature type="compositionally biased region" description="Polar residues" evidence="1">
    <location>
        <begin position="263"/>
        <end position="272"/>
    </location>
</feature>
<accession>A0A5C5YEC2</accession>
<dbReference type="AlphaFoldDB" id="A0A5C5YEC2"/>
<dbReference type="RefSeq" id="WP_246112504.1">
    <property type="nucleotide sequence ID" value="NZ_SJPK01000002.1"/>
</dbReference>
<comment type="caution">
    <text evidence="2">The sequence shown here is derived from an EMBL/GenBank/DDBJ whole genome shotgun (WGS) entry which is preliminary data.</text>
</comment>
<evidence type="ECO:0000313" key="3">
    <source>
        <dbReference type="Proteomes" id="UP000318053"/>
    </source>
</evidence>
<keyword evidence="3" id="KW-1185">Reference proteome</keyword>